<comment type="caution">
    <text evidence="6">The sequence shown here is derived from an EMBL/GenBank/DDBJ whole genome shotgun (WGS) entry which is preliminary data.</text>
</comment>
<protein>
    <recommendedName>
        <fullName evidence="5">Nucleoporin Nup120/160 beta-propeller domain-containing protein</fullName>
    </recommendedName>
</protein>
<proteinExistence type="predicted"/>
<keyword evidence="7" id="KW-1185">Reference proteome</keyword>
<dbReference type="GO" id="GO:0005643">
    <property type="term" value="C:nuclear pore"/>
    <property type="evidence" value="ECO:0007669"/>
    <property type="project" value="TreeGrafter"/>
</dbReference>
<evidence type="ECO:0000256" key="3">
    <source>
        <dbReference type="ARBA" id="ARBA00023242"/>
    </source>
</evidence>
<sequence length="851" mass="95152">MQKLWSGIVPFTGKPEQDSLASPSDMTFVAFNQENQLLLSVCRDHFLRLWDLKHRYCLIATNLLDFLPDWEVCDQKQANLQTQYTSGIHHRISRTPLTSTNGNAQIWLIYVFLSPAPSLSSGQDGFDVLPSSYWFWVELNMGRIQQRDRYGLRVLSVTPVTRPPNSIHSTESVWQDTSVLDFIPIHVLNPVQSDHNETDGGMMNGSSENASVPVELDQEHQSVIHGVWWIAHETDSHNETLESTYQICWSAAPGCQSNCFPIRQHSVAAAPGWRPYEPLLSWRRTPPVFEEDICSGQTIDSLQLSETIESFLDFMFEPGRLSWFAIWSTLKSLRGGGQLRERDSLCTANNTDELRSQVWTVLTNKASGQRDATDILAMLKAFYATAVDYHEHALQPLGMFQIPYDPILLSTVNNDGTKERLPFAPGLVIVRRWGFSLLRPLIPLERMLWNPRLNWSPEMESNGLQQHGPFANSVDQTIRPLLVRCVALLRHLCADPQWATWESALYGTDVVVPERPCTSPSWLAQSILIHLDELNGAVVAAPFCDLGNWKRAVFDLSKIESSTAAFTELVCLVEQSGSWTGPSTGRGGSHLIFFPPPPKTTVGPPPGSTRFLMTGSNVQSSLVPTFSAIRTPTFGVNFLAQALTESIETRMHFALSVLILLIRSQISPVFPDCTQEANMDTFTLGSDLIMRLDQSIRCLRVIRWLGRTRLPALPDARKLSEVREHVNLLGFFSEWSDNGGGCEYGQLDVAIATQFPGSTILEQILSVTSPDISIPIPIPLRLSTAEENKHDRPVGQPWPVRCEVQLPKLSVELNPATNFGRGLEPVFRHLILGGRVSTSAFLIILLTTLSV</sequence>
<evidence type="ECO:0000313" key="6">
    <source>
        <dbReference type="EMBL" id="KAA0185110.1"/>
    </source>
</evidence>
<reference evidence="6" key="1">
    <citation type="submission" date="2019-05" db="EMBL/GenBank/DDBJ databases">
        <title>Annotation for the trematode Fasciolopsis buski.</title>
        <authorList>
            <person name="Choi Y.-J."/>
        </authorList>
    </citation>
    <scope>NUCLEOTIDE SEQUENCE</scope>
    <source>
        <strain evidence="6">HT</strain>
        <tissue evidence="6">Whole worm</tissue>
    </source>
</reference>
<dbReference type="Pfam" id="PF11715">
    <property type="entry name" value="Beta-prop_Nup120_160"/>
    <property type="match status" value="1"/>
</dbReference>
<dbReference type="OrthoDB" id="67716at2759"/>
<gene>
    <name evidence="6" type="ORF">FBUS_01612</name>
</gene>
<accession>A0A8E0RLQ1</accession>
<keyword evidence="2" id="KW-0813">Transport</keyword>
<dbReference type="PANTHER" id="PTHR21286:SF0">
    <property type="entry name" value="NUCLEAR PORE COMPLEX PROTEIN NUP160"/>
    <property type="match status" value="1"/>
</dbReference>
<dbReference type="Proteomes" id="UP000728185">
    <property type="component" value="Unassembled WGS sequence"/>
</dbReference>
<evidence type="ECO:0000256" key="2">
    <source>
        <dbReference type="ARBA" id="ARBA00022448"/>
    </source>
</evidence>
<dbReference type="InterPro" id="IPR059141">
    <property type="entry name" value="Beta-prop_Nup120_160"/>
</dbReference>
<dbReference type="PROSITE" id="PS00678">
    <property type="entry name" value="WD_REPEATS_1"/>
    <property type="match status" value="1"/>
</dbReference>
<evidence type="ECO:0000313" key="7">
    <source>
        <dbReference type="Proteomes" id="UP000728185"/>
    </source>
</evidence>
<dbReference type="EMBL" id="LUCM01010712">
    <property type="protein sequence ID" value="KAA0185110.1"/>
    <property type="molecule type" value="Genomic_DNA"/>
</dbReference>
<evidence type="ECO:0000256" key="1">
    <source>
        <dbReference type="ARBA" id="ARBA00004123"/>
    </source>
</evidence>
<feature type="domain" description="Nucleoporin Nup120/160 beta-propeller" evidence="5">
    <location>
        <begin position="5"/>
        <end position="100"/>
    </location>
</feature>
<comment type="subcellular location">
    <subcellularLocation>
        <location evidence="1">Nucleus</location>
    </subcellularLocation>
</comment>
<dbReference type="PROSITE" id="PS50082">
    <property type="entry name" value="WD_REPEATS_2"/>
    <property type="match status" value="1"/>
</dbReference>
<dbReference type="InterPro" id="IPR001680">
    <property type="entry name" value="WD40_rpt"/>
</dbReference>
<dbReference type="InterPro" id="IPR019775">
    <property type="entry name" value="WD40_repeat_CS"/>
</dbReference>
<evidence type="ECO:0000259" key="5">
    <source>
        <dbReference type="Pfam" id="PF11715"/>
    </source>
</evidence>
<name>A0A8E0RLQ1_9TREM</name>
<dbReference type="PANTHER" id="PTHR21286">
    <property type="entry name" value="NUCLEAR PORE COMPLEX PROTEIN NUP160"/>
    <property type="match status" value="1"/>
</dbReference>
<dbReference type="AlphaFoldDB" id="A0A8E0RLQ1"/>
<organism evidence="6 7">
    <name type="scientific">Fasciolopsis buskii</name>
    <dbReference type="NCBI Taxonomy" id="27845"/>
    <lineage>
        <taxon>Eukaryota</taxon>
        <taxon>Metazoa</taxon>
        <taxon>Spiralia</taxon>
        <taxon>Lophotrochozoa</taxon>
        <taxon>Platyhelminthes</taxon>
        <taxon>Trematoda</taxon>
        <taxon>Digenea</taxon>
        <taxon>Plagiorchiida</taxon>
        <taxon>Echinostomata</taxon>
        <taxon>Echinostomatoidea</taxon>
        <taxon>Fasciolidae</taxon>
        <taxon>Fasciolopsis</taxon>
    </lineage>
</organism>
<dbReference type="InterPro" id="IPR021717">
    <property type="entry name" value="Nucleoporin_Nup160"/>
</dbReference>
<keyword evidence="3" id="KW-0539">Nucleus</keyword>
<feature type="repeat" description="WD" evidence="4">
    <location>
        <begin position="29"/>
        <end position="53"/>
    </location>
</feature>
<dbReference type="GO" id="GO:0017056">
    <property type="term" value="F:structural constituent of nuclear pore"/>
    <property type="evidence" value="ECO:0007669"/>
    <property type="project" value="TreeGrafter"/>
</dbReference>
<evidence type="ECO:0000256" key="4">
    <source>
        <dbReference type="PROSITE-ProRule" id="PRU00221"/>
    </source>
</evidence>
<keyword evidence="4" id="KW-0853">WD repeat</keyword>